<evidence type="ECO:0000313" key="8">
    <source>
        <dbReference type="Proteomes" id="UP000298138"/>
    </source>
</evidence>
<dbReference type="OrthoDB" id="10250990at2759"/>
<dbReference type="Gene3D" id="2.30.110.10">
    <property type="entry name" value="Electron Transport, Fmn-binding Protein, Chain A"/>
    <property type="match status" value="1"/>
</dbReference>
<evidence type="ECO:0000313" key="7">
    <source>
        <dbReference type="EMBL" id="TGZ85280.1"/>
    </source>
</evidence>
<evidence type="ECO:0000256" key="2">
    <source>
        <dbReference type="ARBA" id="ARBA00022630"/>
    </source>
</evidence>
<proteinExistence type="inferred from homology"/>
<dbReference type="InParanoid" id="A0A4S2N7J2"/>
<feature type="compositionally biased region" description="Basic and acidic residues" evidence="5">
    <location>
        <begin position="1"/>
        <end position="21"/>
    </location>
</feature>
<gene>
    <name evidence="7" type="ORF">EX30DRAFT_361149</name>
</gene>
<dbReference type="GO" id="GO:0010181">
    <property type="term" value="F:FMN binding"/>
    <property type="evidence" value="ECO:0007669"/>
    <property type="project" value="InterPro"/>
</dbReference>
<comment type="similarity">
    <text evidence="4">Belongs to the flavoredoxin family.</text>
</comment>
<dbReference type="PANTHER" id="PTHR33798:SF5">
    <property type="entry name" value="FLAVIN REDUCTASE LIKE DOMAIN-CONTAINING PROTEIN"/>
    <property type="match status" value="1"/>
</dbReference>
<name>A0A4S2N7J2_9PEZI</name>
<feature type="region of interest" description="Disordered" evidence="5">
    <location>
        <begin position="1"/>
        <end position="42"/>
    </location>
</feature>
<keyword evidence="8" id="KW-1185">Reference proteome</keyword>
<evidence type="ECO:0000256" key="3">
    <source>
        <dbReference type="ARBA" id="ARBA00022643"/>
    </source>
</evidence>
<sequence>MSRHGDFKTIEASRPDFKAPEKPFTYTKTPNPEWTPGSGASNDEWKQYKTVSINPHGEGRVPGDNYKLMISGIVPRPIGFISTIGENGERNLAPMSYTQIVNHDPPIITVGFSGGTGLKDSTKHLLASKECTVNIISDWFIEAANYCSINAPTNISEWSLSGLTPVPSHVVAAPRVAESAFSIECKLVTHHNWTSPTTGKQTGTMCILEGVYFHVREDAINEARNIIDISKLRPVSRLGGVTYSVVERGWELPRPDFAKEVEQYEHVRKVKEEAERKEKEAEVVKN</sequence>
<keyword evidence="2" id="KW-0285">Flavoprotein</keyword>
<protein>
    <recommendedName>
        <fullName evidence="6">Flavin reductase like domain-containing protein</fullName>
    </recommendedName>
</protein>
<dbReference type="EMBL" id="ML220112">
    <property type="protein sequence ID" value="TGZ85280.1"/>
    <property type="molecule type" value="Genomic_DNA"/>
</dbReference>
<comment type="cofactor">
    <cofactor evidence="1">
        <name>FMN</name>
        <dbReference type="ChEBI" id="CHEBI:58210"/>
    </cofactor>
</comment>
<dbReference type="Proteomes" id="UP000298138">
    <property type="component" value="Unassembled WGS sequence"/>
</dbReference>
<keyword evidence="3" id="KW-0288">FMN</keyword>
<evidence type="ECO:0000256" key="4">
    <source>
        <dbReference type="ARBA" id="ARBA00038054"/>
    </source>
</evidence>
<dbReference type="SUPFAM" id="SSF50475">
    <property type="entry name" value="FMN-binding split barrel"/>
    <property type="match status" value="1"/>
</dbReference>
<dbReference type="InterPro" id="IPR002563">
    <property type="entry name" value="Flavin_Rdtase-like_dom"/>
</dbReference>
<feature type="domain" description="Flavin reductase like" evidence="6">
    <location>
        <begin position="71"/>
        <end position="228"/>
    </location>
</feature>
<accession>A0A4S2N7J2</accession>
<dbReference type="STRING" id="341454.A0A4S2N7J2"/>
<reference evidence="7 8" key="1">
    <citation type="submission" date="2019-04" db="EMBL/GenBank/DDBJ databases">
        <title>Comparative genomics and transcriptomics to analyze fruiting body development in filamentous ascomycetes.</title>
        <authorList>
            <consortium name="DOE Joint Genome Institute"/>
            <person name="Lutkenhaus R."/>
            <person name="Traeger S."/>
            <person name="Breuer J."/>
            <person name="Kuo A."/>
            <person name="Lipzen A."/>
            <person name="Pangilinan J."/>
            <person name="Dilworth D."/>
            <person name="Sandor L."/>
            <person name="Poggeler S."/>
            <person name="Barry K."/>
            <person name="Grigoriev I.V."/>
            <person name="Nowrousian M."/>
        </authorList>
    </citation>
    <scope>NUCLEOTIDE SEQUENCE [LARGE SCALE GENOMIC DNA]</scope>
    <source>
        <strain evidence="7 8">CBS 389.68</strain>
    </source>
</reference>
<evidence type="ECO:0000256" key="1">
    <source>
        <dbReference type="ARBA" id="ARBA00001917"/>
    </source>
</evidence>
<dbReference type="InterPro" id="IPR012349">
    <property type="entry name" value="Split_barrel_FMN-bd"/>
</dbReference>
<evidence type="ECO:0000259" key="6">
    <source>
        <dbReference type="SMART" id="SM00903"/>
    </source>
</evidence>
<dbReference type="AlphaFoldDB" id="A0A4S2N7J2"/>
<dbReference type="PANTHER" id="PTHR33798">
    <property type="entry name" value="FLAVOPROTEIN OXYGENASE"/>
    <property type="match status" value="1"/>
</dbReference>
<organism evidence="7 8">
    <name type="scientific">Ascodesmis nigricans</name>
    <dbReference type="NCBI Taxonomy" id="341454"/>
    <lineage>
        <taxon>Eukaryota</taxon>
        <taxon>Fungi</taxon>
        <taxon>Dikarya</taxon>
        <taxon>Ascomycota</taxon>
        <taxon>Pezizomycotina</taxon>
        <taxon>Pezizomycetes</taxon>
        <taxon>Pezizales</taxon>
        <taxon>Ascodesmidaceae</taxon>
        <taxon>Ascodesmis</taxon>
    </lineage>
</organism>
<evidence type="ECO:0000256" key="5">
    <source>
        <dbReference type="SAM" id="MobiDB-lite"/>
    </source>
</evidence>
<dbReference type="SMART" id="SM00903">
    <property type="entry name" value="Flavin_Reduct"/>
    <property type="match status" value="1"/>
</dbReference>
<dbReference type="Pfam" id="PF01613">
    <property type="entry name" value="Flavin_Reduct"/>
    <property type="match status" value="1"/>
</dbReference>